<keyword evidence="12 19" id="KW-0472">Membrane</keyword>
<dbReference type="SUPFAM" id="SSF52540">
    <property type="entry name" value="P-loop containing nucleoside triphosphate hydrolases"/>
    <property type="match status" value="1"/>
</dbReference>
<feature type="transmembrane region" description="Helical" evidence="19">
    <location>
        <begin position="741"/>
        <end position="760"/>
    </location>
</feature>
<comment type="subcellular location">
    <subcellularLocation>
        <location evidence="1">Cell membrane</location>
        <topology evidence="1">Multi-pass membrane protein</topology>
    </subcellularLocation>
</comment>
<feature type="transmembrane region" description="Helical" evidence="19">
    <location>
        <begin position="1356"/>
        <end position="1377"/>
    </location>
</feature>
<keyword evidence="17" id="KW-0009">Actin-binding</keyword>
<comment type="similarity">
    <text evidence="15">Belongs to the chitin synthase family. Class IV subfamily.</text>
</comment>
<dbReference type="Gene3D" id="3.40.850.10">
    <property type="entry name" value="Kinesin motor domain"/>
    <property type="match status" value="1"/>
</dbReference>
<evidence type="ECO:0000256" key="17">
    <source>
        <dbReference type="PROSITE-ProRule" id="PRU00782"/>
    </source>
</evidence>
<keyword evidence="3" id="KW-1003">Cell membrane</keyword>
<evidence type="ECO:0000256" key="5">
    <source>
        <dbReference type="ARBA" id="ARBA00022679"/>
    </source>
</evidence>
<accession>A0A023PPH0</accession>
<dbReference type="InterPro" id="IPR027417">
    <property type="entry name" value="P-loop_NTPase"/>
</dbReference>
<evidence type="ECO:0000256" key="4">
    <source>
        <dbReference type="ARBA" id="ARBA00022676"/>
    </source>
</evidence>
<feature type="compositionally biased region" description="Basic and acidic residues" evidence="18">
    <location>
        <begin position="1572"/>
        <end position="1592"/>
    </location>
</feature>
<dbReference type="PANTHER" id="PTHR22914">
    <property type="entry name" value="CHITIN SYNTHASE"/>
    <property type="match status" value="1"/>
</dbReference>
<feature type="compositionally biased region" description="Low complexity" evidence="18">
    <location>
        <begin position="304"/>
        <end position="317"/>
    </location>
</feature>
<dbReference type="PROSITE" id="PS51456">
    <property type="entry name" value="MYOSIN_MOTOR"/>
    <property type="match status" value="1"/>
</dbReference>
<dbReference type="InterPro" id="IPR029044">
    <property type="entry name" value="Nucleotide-diphossugar_trans"/>
</dbReference>
<dbReference type="GO" id="GO:0005524">
    <property type="term" value="F:ATP binding"/>
    <property type="evidence" value="ECO:0007669"/>
    <property type="project" value="UniProtKB-KW"/>
</dbReference>
<keyword evidence="13" id="KW-0505">Motor protein</keyword>
<dbReference type="GO" id="GO:0003779">
    <property type="term" value="F:actin binding"/>
    <property type="evidence" value="ECO:0007669"/>
    <property type="project" value="UniProtKB-KW"/>
</dbReference>
<evidence type="ECO:0000256" key="7">
    <source>
        <dbReference type="ARBA" id="ARBA00022741"/>
    </source>
</evidence>
<feature type="region of interest" description="Disordered" evidence="18">
    <location>
        <begin position="1516"/>
        <end position="1593"/>
    </location>
</feature>
<evidence type="ECO:0000313" key="21">
    <source>
        <dbReference type="EMBL" id="AHX26700.1"/>
    </source>
</evidence>
<evidence type="ECO:0000256" key="10">
    <source>
        <dbReference type="ARBA" id="ARBA00023054"/>
    </source>
</evidence>
<keyword evidence="6 19" id="KW-0812">Transmembrane</keyword>
<feature type="transmembrane region" description="Helical" evidence="19">
    <location>
        <begin position="772"/>
        <end position="797"/>
    </location>
</feature>
<feature type="transmembrane region" description="Helical" evidence="19">
    <location>
        <begin position="856"/>
        <end position="874"/>
    </location>
</feature>
<dbReference type="SUPFAM" id="SSF53448">
    <property type="entry name" value="Nucleotide-diphospho-sugar transferases"/>
    <property type="match status" value="1"/>
</dbReference>
<feature type="transmembrane region" description="Helical" evidence="19">
    <location>
        <begin position="1291"/>
        <end position="1319"/>
    </location>
</feature>
<feature type="transmembrane region" description="Helical" evidence="19">
    <location>
        <begin position="1686"/>
        <end position="1707"/>
    </location>
</feature>
<evidence type="ECO:0000259" key="20">
    <source>
        <dbReference type="PROSITE" id="PS51456"/>
    </source>
</evidence>
<feature type="compositionally biased region" description="Polar residues" evidence="18">
    <location>
        <begin position="1761"/>
        <end position="1777"/>
    </location>
</feature>
<dbReference type="GO" id="GO:0004100">
    <property type="term" value="F:chitin synthase activity"/>
    <property type="evidence" value="ECO:0007669"/>
    <property type="project" value="UniProtKB-EC"/>
</dbReference>
<comment type="similarity">
    <text evidence="17">Belongs to the TRAFAC class myosin-kinesin ATPase superfamily. Myosin family.</text>
</comment>
<comment type="catalytic activity">
    <reaction evidence="16">
        <text>[(1-&gt;4)-N-acetyl-beta-D-glucosaminyl](n) + UDP-N-acetyl-alpha-D-glucosamine = [(1-&gt;4)-N-acetyl-beta-D-glucosaminyl](n+1) + UDP + H(+)</text>
        <dbReference type="Rhea" id="RHEA:16637"/>
        <dbReference type="Rhea" id="RHEA-COMP:9593"/>
        <dbReference type="Rhea" id="RHEA-COMP:9595"/>
        <dbReference type="ChEBI" id="CHEBI:15378"/>
        <dbReference type="ChEBI" id="CHEBI:17029"/>
        <dbReference type="ChEBI" id="CHEBI:57705"/>
        <dbReference type="ChEBI" id="CHEBI:58223"/>
        <dbReference type="EC" id="2.4.1.16"/>
    </reaction>
</comment>
<keyword evidence="8" id="KW-0067">ATP-binding</keyword>
<dbReference type="GO" id="GO:0006031">
    <property type="term" value="P:chitin biosynthetic process"/>
    <property type="evidence" value="ECO:0007669"/>
    <property type="project" value="TreeGrafter"/>
</dbReference>
<feature type="transmembrane region" description="Helical" evidence="19">
    <location>
        <begin position="821"/>
        <end position="844"/>
    </location>
</feature>
<protein>
    <recommendedName>
        <fullName evidence="2">chitin synthase</fullName>
        <ecNumber evidence="2">2.4.1.16</ecNumber>
    </recommendedName>
</protein>
<comment type="caution">
    <text evidence="17">Lacks conserved residue(s) required for the propagation of feature annotation.</text>
</comment>
<dbReference type="PROSITE" id="PS50096">
    <property type="entry name" value="IQ"/>
    <property type="match status" value="1"/>
</dbReference>
<keyword evidence="11 17" id="KW-0518">Myosin</keyword>
<feature type="region of interest" description="Disordered" evidence="18">
    <location>
        <begin position="286"/>
        <end position="323"/>
    </location>
</feature>
<evidence type="ECO:0000256" key="18">
    <source>
        <dbReference type="SAM" id="MobiDB-lite"/>
    </source>
</evidence>
<dbReference type="PANTHER" id="PTHR22914:SF42">
    <property type="entry name" value="CHITIN SYNTHASE"/>
    <property type="match status" value="1"/>
</dbReference>
<feature type="transmembrane region" description="Helical" evidence="19">
    <location>
        <begin position="619"/>
        <end position="639"/>
    </location>
</feature>
<evidence type="ECO:0000256" key="15">
    <source>
        <dbReference type="ARBA" id="ARBA00046329"/>
    </source>
</evidence>
<feature type="region of interest" description="Disordered" evidence="18">
    <location>
        <begin position="1753"/>
        <end position="1777"/>
    </location>
</feature>
<dbReference type="Pfam" id="PF23000">
    <property type="entry name" value="ChitinSynthase_IV_N"/>
    <property type="match status" value="1"/>
</dbReference>
<feature type="transmembrane region" description="Helical" evidence="19">
    <location>
        <begin position="1414"/>
        <end position="1436"/>
    </location>
</feature>
<dbReference type="EMBL" id="KJ405452">
    <property type="protein sequence ID" value="AHX26700.1"/>
    <property type="molecule type" value="mRNA"/>
</dbReference>
<feature type="transmembrane region" description="Helical" evidence="19">
    <location>
        <begin position="1331"/>
        <end position="1350"/>
    </location>
</feature>
<feature type="compositionally biased region" description="Basic residues" evidence="18">
    <location>
        <begin position="293"/>
        <end position="303"/>
    </location>
</feature>
<feature type="transmembrane region" description="Helical" evidence="19">
    <location>
        <begin position="362"/>
        <end position="383"/>
    </location>
</feature>
<proteinExistence type="evidence at transcript level"/>
<evidence type="ECO:0000256" key="3">
    <source>
        <dbReference type="ARBA" id="ARBA00022475"/>
    </source>
</evidence>
<keyword evidence="5" id="KW-0808">Transferase</keyword>
<feature type="region of interest" description="Actin-binding" evidence="17">
    <location>
        <begin position="69"/>
        <end position="91"/>
    </location>
</feature>
<dbReference type="Pfam" id="PF03142">
    <property type="entry name" value="Chitin_synth_2"/>
    <property type="match status" value="1"/>
</dbReference>
<evidence type="ECO:0000256" key="9">
    <source>
        <dbReference type="ARBA" id="ARBA00022989"/>
    </source>
</evidence>
<feature type="domain" description="Myosin motor" evidence="20">
    <location>
        <begin position="1"/>
        <end position="188"/>
    </location>
</feature>
<feature type="compositionally biased region" description="Basic residues" evidence="18">
    <location>
        <begin position="1529"/>
        <end position="1546"/>
    </location>
</feature>
<feature type="compositionally biased region" description="Low complexity" evidence="18">
    <location>
        <begin position="1518"/>
        <end position="1528"/>
    </location>
</feature>
<evidence type="ECO:0000256" key="11">
    <source>
        <dbReference type="ARBA" id="ARBA00023123"/>
    </source>
</evidence>
<name>A0A023PPH0_9MOLL</name>
<dbReference type="InterPro" id="IPR055120">
    <property type="entry name" value="Chs-1/2_IV_N"/>
</dbReference>
<feature type="transmembrane region" description="Helical" evidence="19">
    <location>
        <begin position="470"/>
        <end position="487"/>
    </location>
</feature>
<dbReference type="EC" id="2.4.1.16" evidence="2"/>
<reference evidence="21" key="1">
    <citation type="journal article" date="2014" name="Genome Biol. Evol.">
        <title>Early divergence, broad distribution, and high diversity of animal chitin synthases.</title>
        <authorList>
            <person name="Zakrzewski A.C."/>
            <person name="Weigert A."/>
            <person name="Helm C."/>
            <person name="Adamski M."/>
            <person name="Adamska M."/>
            <person name="Bleidorn C."/>
            <person name="Raible F."/>
            <person name="Hausen H."/>
        </authorList>
    </citation>
    <scope>NUCLEOTIDE SEQUENCE</scope>
    <source>
        <strain evidence="21">LeasCS2</strain>
    </source>
</reference>
<evidence type="ECO:0000256" key="2">
    <source>
        <dbReference type="ARBA" id="ARBA00012543"/>
    </source>
</evidence>
<feature type="transmembrane region" description="Helical" evidence="19">
    <location>
        <begin position="440"/>
        <end position="458"/>
    </location>
</feature>
<dbReference type="GO" id="GO:0005886">
    <property type="term" value="C:plasma membrane"/>
    <property type="evidence" value="ECO:0007669"/>
    <property type="project" value="UniProtKB-SubCell"/>
</dbReference>
<feature type="region of interest" description="Disordered" evidence="18">
    <location>
        <begin position="1"/>
        <end position="51"/>
    </location>
</feature>
<dbReference type="CDD" id="cd04190">
    <property type="entry name" value="Chitin_synth_C"/>
    <property type="match status" value="1"/>
</dbReference>
<sequence length="1917" mass="219253">MAELPEGGDNMPDGENQNEEESGDDSYMTKPKNRNISSSPADLLSLKRGDKTLTDKSQNTVGQYFRNSLVDLMTKMNSSDPHFVRCLKPNVQKLPDEVEIDYVLDQLRSNGLIEIAKIRQQGYPVRIEFGEFIDKYKVLAFKPLTSVDPTGANCLLIAQKAQLEEFAIGESKIFLKYCHVDRLNACLAEIEGKVSRVQAVVRGVLARRKINEDVARKKMEQIALDALKQMHDEDLAKTGKPNIKPLDYKNILSPLKDGNFAAMNGDEKYIHVESIESEKKAYASKLAEDNRPRVRKKKRKRRNSVTSACTSETTSTSQMTLSTEDNNAQPVWDIFKTVSRKSETLYETSTNWFEVAAKSLKVFAYLFIFVCVLASAIASKGSLLLMTQSMGDTSQGWEYRDRWVYLLISTLCLPYLFTFFESLFKTLFGNKPSPSIGNVIWILFVETIHSFGLCLFVFRVLPCLDTVRSLLLMNAFCSVPAVFRLFATKRSEDPRRRMTTIILDFFAALMQISAYVIVMFSMRTNCLKTFTHSSANETDVKLMIENIGETTAAAQKIEEKSVWDQEYHLSDMSWELPVAMLMISTNWWENFIDKDFRLGFIEIPVKQYKDSLHRVRVKTYILASLWKVGLTFGFAFLLVPNLSMAHDAFSGIFKTTTVYYNTTGTTTMSPQSLSGTIRPEDRPPSTTDTPAIFRLKFPKEKYMVLQSFNCSEVSVMNVSMSVSYVNQTLCQEVYVDPWMHWYSYMPLLVQVVCSGLCYYFARLACKLCMQRFSFAVPLCLATPVSVGIVIGLCHLHPDKIVVLDDFLQWGCTGDGLKERWFIWHLGIGFGLWWVSQLWVTRYIWTPKAPRLAFTERLFLLPLYCGGLIEQSLLLNRRRNDKERILKELAFSDDVSLDSGSTDTMKKQAQQIVPKIYICATMWHETENEMVKLLKSVFRMDIDQSARRNAQDYFNVQDPDYYEFEAHIFIDDAMAFNDSDEWMPNMFVKQMVDVIERAACDIHESEVNLAHPCRIPTPYGGRLMWTLPGGNHLFAHIKDRNKVRHKKRWSQVMYMYYLLGYRLVAQQEESMQSGNGSSISLEKSDKWKLTNHHFTRGTLFKNVPEKVLILAENTYILALDGDVDFKPGAVQLLADRMKKSKKVGAACGRIHPIGSGPMIWYQNFEYAVGHWLQKAAEHMLGCVLCSPGCFSLFRGSALMDDNVMRTYATKSSEARHYLQYDQGEDRWLSTLMLQQGYRVEYCAASDAMTHAPERFVEFFNQRRRWIPSTLANIMDLLASYRSTVKINDNISYLYMAYQGALMLSTVLGPATVLLMMAGAYNAVMRISLWQSYLMSVGPAILFLILCFVTKGEIQLTIAAILSAVYSLLMMAVIVGTMVQIAEDTIVSPNAIFLMMLVFIFVVSACFHPQEFLCLIPGALYFLCIPSGYVLLIIYAMCNLHVVSWGTREMATVKLDPETEKKRQQQEQGGFMAWLGRNEDHEACCGIVGFFRRLCGNRHNDVNNEFLRQVMEKLDRVEQGVRSVSSGTSVHGRRRSSSRRSSSRRSRRSNIEDIEEEDDGNTRDDDSQTSTSSDEERSHHEEERDDLVNPRWLDDSGLGGGEVQYLPEKEIDFWEKFIQKYLHPIPPDRQHQAKIAEDLKSMRNNVAFAFFMMNAFWMIIIFMLQSVKDRVSISIPRYNGNDPLPIEPLGLIFLVFFAFILILQFCAMLRHRYGTLLHILASTELRCCGKRYDPRKHILEAVEYARVLQRLPGFDEEPESTDQETLNLGKSNVPQNNLRVNDRYNGNVPMFENGHLPDGSSSPIPTMFDNAAFCHSTPSMMEAVRRENSDPAPAVSRRQRHRHGGIMEKNNTLRRAFVRRYTKLMREHSADVASEAPTNSNFMNGETGSSSPPRRTRSLSRRRGENAQDLMSRFNKLNR</sequence>
<feature type="transmembrane region" description="Helical" evidence="19">
    <location>
        <begin position="1389"/>
        <end position="1408"/>
    </location>
</feature>
<evidence type="ECO:0000256" key="13">
    <source>
        <dbReference type="ARBA" id="ARBA00023175"/>
    </source>
</evidence>
<evidence type="ECO:0000256" key="16">
    <source>
        <dbReference type="ARBA" id="ARBA00048014"/>
    </source>
</evidence>
<feature type="transmembrane region" description="Helical" evidence="19">
    <location>
        <begin position="499"/>
        <end position="520"/>
    </location>
</feature>
<dbReference type="InterPro" id="IPR036961">
    <property type="entry name" value="Kinesin_motor_dom_sf"/>
</dbReference>
<dbReference type="Gene3D" id="1.20.58.530">
    <property type="match status" value="1"/>
</dbReference>
<evidence type="ECO:0000256" key="6">
    <source>
        <dbReference type="ARBA" id="ARBA00022692"/>
    </source>
</evidence>
<dbReference type="Pfam" id="PF00063">
    <property type="entry name" value="Myosin_head"/>
    <property type="match status" value="1"/>
</dbReference>
<dbReference type="GO" id="GO:0003774">
    <property type="term" value="F:cytoskeletal motor activity"/>
    <property type="evidence" value="ECO:0007669"/>
    <property type="project" value="InterPro"/>
</dbReference>
<dbReference type="FunFam" id="3.90.550.10:FF:000139">
    <property type="entry name" value="Chitin synthase 8"/>
    <property type="match status" value="1"/>
</dbReference>
<dbReference type="InterPro" id="IPR004835">
    <property type="entry name" value="Chitin_synth"/>
</dbReference>
<evidence type="ECO:0000256" key="1">
    <source>
        <dbReference type="ARBA" id="ARBA00004651"/>
    </source>
</evidence>
<keyword evidence="14" id="KW-0325">Glycoprotein</keyword>
<keyword evidence="7" id="KW-0547">Nucleotide-binding</keyword>
<organism evidence="21">
    <name type="scientific">Leptochiton asellus</name>
    <dbReference type="NCBI Taxonomy" id="211853"/>
    <lineage>
        <taxon>Eukaryota</taxon>
        <taxon>Metazoa</taxon>
        <taxon>Spiralia</taxon>
        <taxon>Lophotrochozoa</taxon>
        <taxon>Mollusca</taxon>
        <taxon>Polyplacophora</taxon>
        <taxon>Neoloricata</taxon>
        <taxon>Lepidopleurida</taxon>
        <taxon>Lepidopleuridae</taxon>
        <taxon>Leptochiton</taxon>
    </lineage>
</organism>
<keyword evidence="10" id="KW-0175">Coiled coil</keyword>
<keyword evidence="4" id="KW-0328">Glycosyltransferase</keyword>
<dbReference type="Gene3D" id="1.20.5.4820">
    <property type="match status" value="1"/>
</dbReference>
<dbReference type="InterPro" id="IPR001609">
    <property type="entry name" value="Myosin_head_motor_dom-like"/>
</dbReference>
<feature type="transmembrane region" description="Helical" evidence="19">
    <location>
        <begin position="403"/>
        <end position="420"/>
    </location>
</feature>
<feature type="region of interest" description="Disordered" evidence="18">
    <location>
        <begin position="1866"/>
        <end position="1917"/>
    </location>
</feature>
<keyword evidence="9 19" id="KW-1133">Transmembrane helix</keyword>
<evidence type="ECO:0000256" key="12">
    <source>
        <dbReference type="ARBA" id="ARBA00023136"/>
    </source>
</evidence>
<feature type="compositionally biased region" description="Polar residues" evidence="18">
    <location>
        <begin position="1874"/>
        <end position="1884"/>
    </location>
</feature>
<feature type="transmembrane region" description="Helical" evidence="19">
    <location>
        <begin position="1644"/>
        <end position="1666"/>
    </location>
</feature>
<evidence type="ECO:0000256" key="19">
    <source>
        <dbReference type="SAM" id="Phobius"/>
    </source>
</evidence>
<evidence type="ECO:0000256" key="8">
    <source>
        <dbReference type="ARBA" id="ARBA00022840"/>
    </source>
</evidence>
<dbReference type="GO" id="GO:0016459">
    <property type="term" value="C:myosin complex"/>
    <property type="evidence" value="ECO:0007669"/>
    <property type="project" value="UniProtKB-KW"/>
</dbReference>
<evidence type="ECO:0000256" key="14">
    <source>
        <dbReference type="ARBA" id="ARBA00023180"/>
    </source>
</evidence>